<reference evidence="7 8" key="1">
    <citation type="submission" date="2020-06" db="EMBL/GenBank/DDBJ databases">
        <title>Rhizobium sp.nov. isolated from the tomato plant.</title>
        <authorList>
            <person name="Thin K.K."/>
            <person name="Zhang X."/>
            <person name="He S."/>
        </authorList>
    </citation>
    <scope>NUCLEOTIDE SEQUENCE [LARGE SCALE GENOMIC DNA]</scope>
    <source>
        <strain evidence="7 8">DBTS2</strain>
    </source>
</reference>
<dbReference type="InterPro" id="IPR049453">
    <property type="entry name" value="Memb_transporter_dom"/>
</dbReference>
<dbReference type="Proteomes" id="UP000659172">
    <property type="component" value="Unassembled WGS sequence"/>
</dbReference>
<feature type="transmembrane region" description="Helical" evidence="5">
    <location>
        <begin position="219"/>
        <end position="239"/>
    </location>
</feature>
<organism evidence="7 8">
    <name type="scientific">Mycoplana rhizolycopersici</name>
    <dbReference type="NCBI Taxonomy" id="2746702"/>
    <lineage>
        <taxon>Bacteria</taxon>
        <taxon>Pseudomonadati</taxon>
        <taxon>Pseudomonadota</taxon>
        <taxon>Alphaproteobacteria</taxon>
        <taxon>Hyphomicrobiales</taxon>
        <taxon>Rhizobiaceae</taxon>
        <taxon>Mycoplana</taxon>
    </lineage>
</organism>
<comment type="subcellular location">
    <subcellularLocation>
        <location evidence="1">Membrane</location>
        <topology evidence="1">Multi-pass membrane protein</topology>
    </subcellularLocation>
</comment>
<keyword evidence="4 5" id="KW-0472">Membrane</keyword>
<feature type="transmembrane region" description="Helical" evidence="5">
    <location>
        <begin position="100"/>
        <end position="121"/>
    </location>
</feature>
<feature type="transmembrane region" description="Helical" evidence="5">
    <location>
        <begin position="75"/>
        <end position="93"/>
    </location>
</feature>
<evidence type="ECO:0000256" key="1">
    <source>
        <dbReference type="ARBA" id="ARBA00004141"/>
    </source>
</evidence>
<evidence type="ECO:0000256" key="2">
    <source>
        <dbReference type="ARBA" id="ARBA00022692"/>
    </source>
</evidence>
<feature type="transmembrane region" description="Helical" evidence="5">
    <location>
        <begin position="348"/>
        <end position="365"/>
    </location>
</feature>
<feature type="domain" description="Integral membrane bound transporter" evidence="6">
    <location>
        <begin position="232"/>
        <end position="357"/>
    </location>
</feature>
<keyword evidence="8" id="KW-1185">Reference proteome</keyword>
<accession>A0ABX2QFC9</accession>
<proteinExistence type="predicted"/>
<keyword evidence="2 5" id="KW-0812">Transmembrane</keyword>
<evidence type="ECO:0000256" key="3">
    <source>
        <dbReference type="ARBA" id="ARBA00022989"/>
    </source>
</evidence>
<comment type="caution">
    <text evidence="7">The sequence shown here is derived from an EMBL/GenBank/DDBJ whole genome shotgun (WGS) entry which is preliminary data.</text>
</comment>
<sequence>MNTNTPLAAEAEPSVVLRARRVDSARHVLHPHQVRESMMLAQQPSLRNAALAGFQAAATAAVALPIVILSPWPHLIGFASLGALVALFGRFAPRASRGRVLILCAFWQTFAVVVMSLATWFGASPAIQLLVLALCSGLFSFVSVSGQFGPPGPLIFVFAAGASMGPVASGSAVIERAIATASVALMAFAVCALTEALRRLPEDGTSFAAEPRRPVAHRGIAAIRVALGAAVAALSAHALGAAHPAWAAIGAVAVVQGTHLHISMNRALQRTAGTIIGAVMVWMFLVQEPSVWTIIALLAALQFATEMVIGFNYALGQIFVTPMALLMSQLAAPQAAGLGMVPERVLDTLLGAGIGVVLAILCSTLDDRRYLAEHHAARAARQS</sequence>
<evidence type="ECO:0000256" key="4">
    <source>
        <dbReference type="ARBA" id="ARBA00023136"/>
    </source>
</evidence>
<evidence type="ECO:0000313" key="8">
    <source>
        <dbReference type="Proteomes" id="UP000659172"/>
    </source>
</evidence>
<dbReference type="RefSeq" id="WP_176949320.1">
    <property type="nucleotide sequence ID" value="NZ_JABXYK010000004.1"/>
</dbReference>
<gene>
    <name evidence="7" type="ORF">HV823_08715</name>
</gene>
<dbReference type="Pfam" id="PF13515">
    <property type="entry name" value="FUSC_2"/>
    <property type="match status" value="1"/>
</dbReference>
<protein>
    <submittedName>
        <fullName evidence="7">FUSC family protein</fullName>
    </submittedName>
</protein>
<evidence type="ECO:0000259" key="6">
    <source>
        <dbReference type="Pfam" id="PF13515"/>
    </source>
</evidence>
<feature type="transmembrane region" description="Helical" evidence="5">
    <location>
        <begin position="49"/>
        <end position="69"/>
    </location>
</feature>
<feature type="transmembrane region" description="Helical" evidence="5">
    <location>
        <begin position="178"/>
        <end position="198"/>
    </location>
</feature>
<evidence type="ECO:0000256" key="5">
    <source>
        <dbReference type="SAM" id="Phobius"/>
    </source>
</evidence>
<evidence type="ECO:0000313" key="7">
    <source>
        <dbReference type="EMBL" id="NVP55338.1"/>
    </source>
</evidence>
<name>A0ABX2QFC9_9HYPH</name>
<keyword evidence="3 5" id="KW-1133">Transmembrane helix</keyword>
<feature type="transmembrane region" description="Helical" evidence="5">
    <location>
        <begin position="127"/>
        <end position="146"/>
    </location>
</feature>
<feature type="transmembrane region" description="Helical" evidence="5">
    <location>
        <begin position="153"/>
        <end position="172"/>
    </location>
</feature>
<dbReference type="EMBL" id="JABXYK010000004">
    <property type="protein sequence ID" value="NVP55338.1"/>
    <property type="molecule type" value="Genomic_DNA"/>
</dbReference>
<feature type="transmembrane region" description="Helical" evidence="5">
    <location>
        <begin position="318"/>
        <end position="336"/>
    </location>
</feature>